<keyword evidence="3 7" id="KW-0312">Gluconeogenesis</keyword>
<comment type="pathway">
    <text evidence="7">Carbohydrate biosynthesis; gluconeogenesis.</text>
</comment>
<dbReference type="Gene3D" id="1.10.1390.10">
    <property type="match status" value="1"/>
</dbReference>
<gene>
    <name evidence="7 9" type="primary">pgi</name>
    <name evidence="9" type="ORF">RGQ15_08160</name>
</gene>
<feature type="active site" description="Proton donor" evidence="7">
    <location>
        <position position="340"/>
    </location>
</feature>
<accession>A0ABU2HR79</accession>
<dbReference type="Pfam" id="PF00342">
    <property type="entry name" value="PGI"/>
    <property type="match status" value="1"/>
</dbReference>
<dbReference type="SUPFAM" id="SSF53697">
    <property type="entry name" value="SIS domain"/>
    <property type="match status" value="1"/>
</dbReference>
<proteinExistence type="inferred from homology"/>
<dbReference type="EMBL" id="JAVQLW010000001">
    <property type="protein sequence ID" value="MDS9467547.1"/>
    <property type="molecule type" value="Genomic_DNA"/>
</dbReference>
<dbReference type="Proteomes" id="UP001269144">
    <property type="component" value="Unassembled WGS sequence"/>
</dbReference>
<evidence type="ECO:0000256" key="4">
    <source>
        <dbReference type="ARBA" id="ARBA00023152"/>
    </source>
</evidence>
<dbReference type="CDD" id="cd05015">
    <property type="entry name" value="SIS_PGI_1"/>
    <property type="match status" value="1"/>
</dbReference>
<organism evidence="9 10">
    <name type="scientific">Paracoccus aurantius</name>
    <dbReference type="NCBI Taxonomy" id="3073814"/>
    <lineage>
        <taxon>Bacteria</taxon>
        <taxon>Pseudomonadati</taxon>
        <taxon>Pseudomonadota</taxon>
        <taxon>Alphaproteobacteria</taxon>
        <taxon>Rhodobacterales</taxon>
        <taxon>Paracoccaceae</taxon>
        <taxon>Paracoccus</taxon>
    </lineage>
</organism>
<evidence type="ECO:0000256" key="2">
    <source>
        <dbReference type="ARBA" id="ARBA00006604"/>
    </source>
</evidence>
<dbReference type="InterPro" id="IPR023096">
    <property type="entry name" value="G6P_Isomerase_C"/>
</dbReference>
<keyword evidence="5 7" id="KW-0413">Isomerase</keyword>
<dbReference type="PANTHER" id="PTHR11469">
    <property type="entry name" value="GLUCOSE-6-PHOSPHATE ISOMERASE"/>
    <property type="match status" value="1"/>
</dbReference>
<evidence type="ECO:0000256" key="6">
    <source>
        <dbReference type="ARBA" id="ARBA00029321"/>
    </source>
</evidence>
<dbReference type="EC" id="5.3.1.9" evidence="7"/>
<dbReference type="PROSITE" id="PS00765">
    <property type="entry name" value="P_GLUCOSE_ISOMERASE_1"/>
    <property type="match status" value="1"/>
</dbReference>
<dbReference type="GO" id="GO:0004347">
    <property type="term" value="F:glucose-6-phosphate isomerase activity"/>
    <property type="evidence" value="ECO:0007669"/>
    <property type="project" value="UniProtKB-EC"/>
</dbReference>
<dbReference type="NCBIfam" id="NF001211">
    <property type="entry name" value="PRK00179.1"/>
    <property type="match status" value="1"/>
</dbReference>
<keyword evidence="10" id="KW-1185">Reference proteome</keyword>
<keyword evidence="4 7" id="KW-0324">Glycolysis</keyword>
<dbReference type="CDD" id="cd05016">
    <property type="entry name" value="SIS_PGI_2"/>
    <property type="match status" value="1"/>
</dbReference>
<dbReference type="InterPro" id="IPR046348">
    <property type="entry name" value="SIS_dom_sf"/>
</dbReference>
<name>A0ABU2HR79_9RHOB</name>
<comment type="pathway">
    <text evidence="1 7 8">Carbohydrate degradation; glycolysis; D-glyceraldehyde 3-phosphate and glycerone phosphate from D-glucose: step 2/4.</text>
</comment>
<evidence type="ECO:0000256" key="8">
    <source>
        <dbReference type="RuleBase" id="RU000612"/>
    </source>
</evidence>
<dbReference type="RefSeq" id="WP_311159721.1">
    <property type="nucleotide sequence ID" value="NZ_JAVQLW010000001.1"/>
</dbReference>
<comment type="caution">
    <text evidence="9">The sequence shown here is derived from an EMBL/GenBank/DDBJ whole genome shotgun (WGS) entry which is preliminary data.</text>
</comment>
<comment type="subcellular location">
    <subcellularLocation>
        <location evidence="7">Cytoplasm</location>
    </subcellularLocation>
</comment>
<sequence length="534" mass="58184">MTEIWKRLGDYRDAQGDLRISDLFASNAKRAEDCVTSADGMVFDWSKTTIDAGAIELLLELAAPVALRRDAMFSGERINETEDRAVLHTALRNLEGSVIVEGQDVMPMVRETHRRMSDFARAVRDGGFVGQGGRITDVVNIGIGGSDLGPAMATRALSPWHDGPRVHFVSNVDGADIADTLKGLDPATTLIIVASKTFTTIETMTNAETARNWMTGAVTAPAMQFAALSSASGKTAEWGIDPERVFGFEDWVGGRYSMWGPIGLSLMIAIGPEAFDRFLAGALAMDRHFRSAPDAENLPVMLALVGIWHNQICGYGTRAVLPYDNRLARLPAYLQQLEMESNGKSVAMDGSDLEIVSGPVIWGEPGTNGQHAFYQLIHQGTQIIPCEFMLAARGHEPELAHHHLLLAANCLAQSEALMRGRSLDEARALMRAKGLEGAELERQARHRVFPGNRPSTTLLFPELSPFTLGQIVALYEHRVFVEGVILGINSFDQWGVELGKELALKVAPLLEGKSAPGHDPSTEHLAKLVLQMRS</sequence>
<evidence type="ECO:0000256" key="5">
    <source>
        <dbReference type="ARBA" id="ARBA00023235"/>
    </source>
</evidence>
<dbReference type="PROSITE" id="PS51463">
    <property type="entry name" value="P_GLUCOSE_ISOMERASE_3"/>
    <property type="match status" value="1"/>
</dbReference>
<comment type="function">
    <text evidence="7">Catalyzes the reversible isomerization of glucose-6-phosphate to fructose-6-phosphate.</text>
</comment>
<dbReference type="Gene3D" id="3.40.50.10490">
    <property type="entry name" value="Glucose-6-phosphate isomerase like protein, domain 1"/>
    <property type="match status" value="2"/>
</dbReference>
<dbReference type="PANTHER" id="PTHR11469:SF1">
    <property type="entry name" value="GLUCOSE-6-PHOSPHATE ISOMERASE"/>
    <property type="match status" value="1"/>
</dbReference>
<comment type="catalytic activity">
    <reaction evidence="6 7 8">
        <text>alpha-D-glucose 6-phosphate = beta-D-fructose 6-phosphate</text>
        <dbReference type="Rhea" id="RHEA:11816"/>
        <dbReference type="ChEBI" id="CHEBI:57634"/>
        <dbReference type="ChEBI" id="CHEBI:58225"/>
        <dbReference type="EC" id="5.3.1.9"/>
    </reaction>
</comment>
<dbReference type="HAMAP" id="MF_00473">
    <property type="entry name" value="G6P_isomerase"/>
    <property type="match status" value="1"/>
</dbReference>
<comment type="similarity">
    <text evidence="2 7 8">Belongs to the GPI family.</text>
</comment>
<dbReference type="PRINTS" id="PR00662">
    <property type="entry name" value="G6PISOMERASE"/>
</dbReference>
<protein>
    <recommendedName>
        <fullName evidence="7">Glucose-6-phosphate isomerase</fullName>
        <shortName evidence="7">GPI</shortName>
        <ecNumber evidence="7">5.3.1.9</ecNumber>
    </recommendedName>
    <alternativeName>
        <fullName evidence="7">Phosphoglucose isomerase</fullName>
        <shortName evidence="7">PGI</shortName>
    </alternativeName>
    <alternativeName>
        <fullName evidence="7">Phosphohexose isomerase</fullName>
        <shortName evidence="7">PHI</shortName>
    </alternativeName>
</protein>
<dbReference type="InterPro" id="IPR018189">
    <property type="entry name" value="Phosphoglucose_isomerase_CS"/>
</dbReference>
<feature type="active site" evidence="7">
    <location>
        <position position="371"/>
    </location>
</feature>
<feature type="active site" evidence="7">
    <location>
        <position position="500"/>
    </location>
</feature>
<evidence type="ECO:0000256" key="1">
    <source>
        <dbReference type="ARBA" id="ARBA00004926"/>
    </source>
</evidence>
<dbReference type="PROSITE" id="PS00174">
    <property type="entry name" value="P_GLUCOSE_ISOMERASE_2"/>
    <property type="match status" value="1"/>
</dbReference>
<evidence type="ECO:0000256" key="3">
    <source>
        <dbReference type="ARBA" id="ARBA00022432"/>
    </source>
</evidence>
<reference evidence="10" key="1">
    <citation type="submission" date="2023-07" db="EMBL/GenBank/DDBJ databases">
        <title>Paracoccus sp. MBLB3053 whole genome sequence.</title>
        <authorList>
            <person name="Hwang C.Y."/>
            <person name="Cho E.-S."/>
            <person name="Seo M.-J."/>
        </authorList>
    </citation>
    <scope>NUCLEOTIDE SEQUENCE [LARGE SCALE GENOMIC DNA]</scope>
    <source>
        <strain evidence="10">MBLB3053</strain>
    </source>
</reference>
<dbReference type="InterPro" id="IPR035482">
    <property type="entry name" value="SIS_PGI_2"/>
</dbReference>
<evidence type="ECO:0000256" key="7">
    <source>
        <dbReference type="HAMAP-Rule" id="MF_00473"/>
    </source>
</evidence>
<dbReference type="InterPro" id="IPR001672">
    <property type="entry name" value="G6P_Isomerase"/>
</dbReference>
<dbReference type="InterPro" id="IPR035476">
    <property type="entry name" value="SIS_PGI_1"/>
</dbReference>
<evidence type="ECO:0000313" key="9">
    <source>
        <dbReference type="EMBL" id="MDS9467547.1"/>
    </source>
</evidence>
<evidence type="ECO:0000313" key="10">
    <source>
        <dbReference type="Proteomes" id="UP001269144"/>
    </source>
</evidence>
<keyword evidence="7" id="KW-0963">Cytoplasm</keyword>